<keyword evidence="2" id="KW-0378">Hydrolase</keyword>
<dbReference type="PANTHER" id="PTHR10655">
    <property type="entry name" value="LYSOPHOSPHOLIPASE-RELATED"/>
    <property type="match status" value="1"/>
</dbReference>
<comment type="caution">
    <text evidence="4">The sequence shown here is derived from an EMBL/GenBank/DDBJ whole genome shotgun (WGS) entry which is preliminary data.</text>
</comment>
<proteinExistence type="inferred from homology"/>
<dbReference type="RefSeq" id="WP_116048169.1">
    <property type="nucleotide sequence ID" value="NZ_QUBQ01000004.1"/>
</dbReference>
<dbReference type="GO" id="GO:0016787">
    <property type="term" value="F:hydrolase activity"/>
    <property type="evidence" value="ECO:0007669"/>
    <property type="project" value="UniProtKB-KW"/>
</dbReference>
<dbReference type="EMBL" id="QUBQ01000004">
    <property type="protein sequence ID" value="REK71867.1"/>
    <property type="molecule type" value="Genomic_DNA"/>
</dbReference>
<dbReference type="SUPFAM" id="SSF53474">
    <property type="entry name" value="alpha/beta-Hydrolases"/>
    <property type="match status" value="1"/>
</dbReference>
<dbReference type="AlphaFoldDB" id="A0A371P7E5"/>
<dbReference type="Gene3D" id="3.40.50.1820">
    <property type="entry name" value="alpha/beta hydrolase"/>
    <property type="match status" value="1"/>
</dbReference>
<dbReference type="InterPro" id="IPR003140">
    <property type="entry name" value="PLipase/COase/thioEstase"/>
</dbReference>
<comment type="similarity">
    <text evidence="1">Belongs to the AB hydrolase superfamily. AB hydrolase 2 family.</text>
</comment>
<name>A0A371P7E5_9BACL</name>
<dbReference type="Pfam" id="PF02230">
    <property type="entry name" value="Abhydrolase_2"/>
    <property type="match status" value="1"/>
</dbReference>
<feature type="domain" description="Phospholipase/carboxylesterase/thioesterase" evidence="3">
    <location>
        <begin position="20"/>
        <end position="197"/>
    </location>
</feature>
<gene>
    <name evidence="4" type="ORF">DX130_19355</name>
</gene>
<evidence type="ECO:0000313" key="4">
    <source>
        <dbReference type="EMBL" id="REK71867.1"/>
    </source>
</evidence>
<dbReference type="InterPro" id="IPR029058">
    <property type="entry name" value="AB_hydrolase_fold"/>
</dbReference>
<protein>
    <submittedName>
        <fullName evidence="4">Esterase</fullName>
    </submittedName>
</protein>
<dbReference type="InterPro" id="IPR050565">
    <property type="entry name" value="LYPA1-2/EST-like"/>
</dbReference>
<organism evidence="4 5">
    <name type="scientific">Paenibacillus paeoniae</name>
    <dbReference type="NCBI Taxonomy" id="2292705"/>
    <lineage>
        <taxon>Bacteria</taxon>
        <taxon>Bacillati</taxon>
        <taxon>Bacillota</taxon>
        <taxon>Bacilli</taxon>
        <taxon>Bacillales</taxon>
        <taxon>Paenibacillaceae</taxon>
        <taxon>Paenibacillus</taxon>
    </lineage>
</organism>
<evidence type="ECO:0000256" key="2">
    <source>
        <dbReference type="ARBA" id="ARBA00022801"/>
    </source>
</evidence>
<dbReference type="Proteomes" id="UP000261905">
    <property type="component" value="Unassembled WGS sequence"/>
</dbReference>
<evidence type="ECO:0000313" key="5">
    <source>
        <dbReference type="Proteomes" id="UP000261905"/>
    </source>
</evidence>
<evidence type="ECO:0000259" key="3">
    <source>
        <dbReference type="Pfam" id="PF02230"/>
    </source>
</evidence>
<reference evidence="4 5" key="1">
    <citation type="submission" date="2018-08" db="EMBL/GenBank/DDBJ databases">
        <title>Paenibacillus sp. M4BSY-1, whole genome shotgun sequence.</title>
        <authorList>
            <person name="Tuo L."/>
        </authorList>
    </citation>
    <scope>NUCLEOTIDE SEQUENCE [LARGE SCALE GENOMIC DNA]</scope>
    <source>
        <strain evidence="4 5">M4BSY-1</strain>
    </source>
</reference>
<dbReference type="OrthoDB" id="9795555at2"/>
<sequence>MIPAYAYQISLPEHVEPDKTYPTVFTLHGKGSNERNMAGLTEPLEGDFITIHIRGDLLLGAGYQYYELKSLGNPVRESFDRAVQQLEAFIGYASEKYPVDTGRRYLLGFSQGAIISLTLALTLGDALQGIVALNGYIPQFVKTEYSVKAMEDVSVFLSHGEYDSVFPIHIGHETAEYMQGMTSRLTFKTYASDHGVTEENKADYVSWLLQEAAIIEDKGAMKS</sequence>
<dbReference type="PANTHER" id="PTHR10655:SF17">
    <property type="entry name" value="LYSOPHOSPHOLIPASE-LIKE PROTEIN 1"/>
    <property type="match status" value="1"/>
</dbReference>
<evidence type="ECO:0000256" key="1">
    <source>
        <dbReference type="ARBA" id="ARBA00006499"/>
    </source>
</evidence>
<keyword evidence="5" id="KW-1185">Reference proteome</keyword>
<accession>A0A371P7E5</accession>